<gene>
    <name evidence="4" type="ORF">NK718_09510</name>
</gene>
<dbReference type="Proteomes" id="UP001205890">
    <property type="component" value="Unassembled WGS sequence"/>
</dbReference>
<evidence type="ECO:0000313" key="4">
    <source>
        <dbReference type="EMBL" id="MCP8938749.1"/>
    </source>
</evidence>
<comment type="caution">
    <text evidence="4">The sequence shown here is derived from an EMBL/GenBank/DDBJ whole genome shotgun (WGS) entry which is preliminary data.</text>
</comment>
<dbReference type="Gene3D" id="1.10.4100.10">
    <property type="entry name" value="2-methylcitrate dehydratase PrpD"/>
    <property type="match status" value="1"/>
</dbReference>
<evidence type="ECO:0000256" key="1">
    <source>
        <dbReference type="ARBA" id="ARBA00006174"/>
    </source>
</evidence>
<dbReference type="InterPro" id="IPR045336">
    <property type="entry name" value="MmgE_PrpD_N"/>
</dbReference>
<protein>
    <submittedName>
        <fullName evidence="4">MmgE/PrpD family protein</fullName>
    </submittedName>
</protein>
<accession>A0ABT1LBC4</accession>
<dbReference type="InterPro" id="IPR045337">
    <property type="entry name" value="MmgE_PrpD_C"/>
</dbReference>
<dbReference type="Gene3D" id="3.30.1330.120">
    <property type="entry name" value="2-methylcitrate dehydratase PrpD"/>
    <property type="match status" value="1"/>
</dbReference>
<dbReference type="EMBL" id="JANCLU010000007">
    <property type="protein sequence ID" value="MCP8938749.1"/>
    <property type="molecule type" value="Genomic_DNA"/>
</dbReference>
<proteinExistence type="inferred from homology"/>
<dbReference type="Pfam" id="PF19305">
    <property type="entry name" value="MmgE_PrpD_C"/>
    <property type="match status" value="1"/>
</dbReference>
<dbReference type="RefSeq" id="WP_254740972.1">
    <property type="nucleotide sequence ID" value="NZ_JANCLU010000007.1"/>
</dbReference>
<keyword evidence="5" id="KW-1185">Reference proteome</keyword>
<organism evidence="4 5">
    <name type="scientific">Alsobacter ponti</name>
    <dbReference type="NCBI Taxonomy" id="2962936"/>
    <lineage>
        <taxon>Bacteria</taxon>
        <taxon>Pseudomonadati</taxon>
        <taxon>Pseudomonadota</taxon>
        <taxon>Alphaproteobacteria</taxon>
        <taxon>Hyphomicrobiales</taxon>
        <taxon>Alsobacteraceae</taxon>
        <taxon>Alsobacter</taxon>
    </lineage>
</organism>
<name>A0ABT1LBC4_9HYPH</name>
<dbReference type="InterPro" id="IPR042183">
    <property type="entry name" value="MmgE/PrpD_sf_1"/>
</dbReference>
<reference evidence="4 5" key="1">
    <citation type="submission" date="2022-07" db="EMBL/GenBank/DDBJ databases">
        <authorList>
            <person name="Li W.-J."/>
            <person name="Deng Q.-Q."/>
        </authorList>
    </citation>
    <scope>NUCLEOTIDE SEQUENCE [LARGE SCALE GENOMIC DNA]</scope>
    <source>
        <strain evidence="4 5">SYSU M60028</strain>
    </source>
</reference>
<dbReference type="PANTHER" id="PTHR16943:SF8">
    <property type="entry name" value="2-METHYLCITRATE DEHYDRATASE"/>
    <property type="match status" value="1"/>
</dbReference>
<feature type="domain" description="MmgE/PrpD N-terminal" evidence="2">
    <location>
        <begin position="5"/>
        <end position="244"/>
    </location>
</feature>
<dbReference type="Pfam" id="PF03972">
    <property type="entry name" value="MmgE_PrpD_N"/>
    <property type="match status" value="1"/>
</dbReference>
<dbReference type="SUPFAM" id="SSF103378">
    <property type="entry name" value="2-methylcitrate dehydratase PrpD"/>
    <property type="match status" value="1"/>
</dbReference>
<evidence type="ECO:0000313" key="5">
    <source>
        <dbReference type="Proteomes" id="UP001205890"/>
    </source>
</evidence>
<dbReference type="InterPro" id="IPR036148">
    <property type="entry name" value="MmgE/PrpD_sf"/>
</dbReference>
<comment type="similarity">
    <text evidence="1">Belongs to the PrpD family.</text>
</comment>
<evidence type="ECO:0000259" key="2">
    <source>
        <dbReference type="Pfam" id="PF03972"/>
    </source>
</evidence>
<dbReference type="InterPro" id="IPR042188">
    <property type="entry name" value="MmgE/PrpD_sf_2"/>
</dbReference>
<sequence>MSMTETIARLCVEQLPSRAGEAELANARLCFIDGLAVALAAADMAPIDMLWQVTGHGDAPAEARVIGGRGRCRAETAALVNGMMVSLLLFDDNHSEMRGHPTGPVLPAVLALGELCGATIDQALRAFIVGYEFECQLGPLLNPSQYEVGWHATATQGTFGATAAASVLLGLDAEATARALGIAASMLGGVRRNFGTMTMSYHSGLAASSGVRSAQLAAQGFTADPRVFDGAMSIGHLLCREWDPEKLRSSLTKWGDPFNIVRSGPVFKLLPTGRPTIAPIEAALEVRSKAGDRLDEIEAVICDVSFMYPRTLIHSKPVTGLQGKTSLQYCVAAALVEGRPTLDSYTDAAVSRPEIRAVMDRIQVRVPPELDESNPAVRALPFDQPVTVTLRLKGGQEVSHTVLHHKGTPANPAREDDLLEKFADCTRGRLPPDSAERLAAYLGRREAGVSGLLDLLELGGAAR</sequence>
<evidence type="ECO:0000259" key="3">
    <source>
        <dbReference type="Pfam" id="PF19305"/>
    </source>
</evidence>
<dbReference type="PANTHER" id="PTHR16943">
    <property type="entry name" value="2-METHYLCITRATE DEHYDRATASE-RELATED"/>
    <property type="match status" value="1"/>
</dbReference>
<dbReference type="InterPro" id="IPR005656">
    <property type="entry name" value="MmgE_PrpD"/>
</dbReference>
<feature type="domain" description="MmgE/PrpD C-terminal" evidence="3">
    <location>
        <begin position="271"/>
        <end position="439"/>
    </location>
</feature>